<reference evidence="6 7" key="1">
    <citation type="submission" date="2010-11" db="EMBL/GenBank/DDBJ databases">
        <title>The complete genome of Thermotoga thermarum DSM 5069.</title>
        <authorList>
            <consortium name="US DOE Joint Genome Institute (JGI-PGF)"/>
            <person name="Lucas S."/>
            <person name="Copeland A."/>
            <person name="Lapidus A."/>
            <person name="Bruce D."/>
            <person name="Goodwin L."/>
            <person name="Pitluck S."/>
            <person name="Kyrpides N."/>
            <person name="Mavromatis K."/>
            <person name="Ivanova N."/>
            <person name="Zeytun A."/>
            <person name="Brettin T."/>
            <person name="Detter J.C."/>
            <person name="Tapia R."/>
            <person name="Han C."/>
            <person name="Land M."/>
            <person name="Hauser L."/>
            <person name="Markowitz V."/>
            <person name="Cheng J.-F."/>
            <person name="Hugenholtz P."/>
            <person name="Woyke T."/>
            <person name="Wu D."/>
            <person name="Spring S."/>
            <person name="Schroeder M."/>
            <person name="Brambilla E."/>
            <person name="Klenk H.-P."/>
            <person name="Eisen J.A."/>
        </authorList>
    </citation>
    <scope>NUCLEOTIDE SEQUENCE [LARGE SCALE GENOMIC DNA]</scope>
    <source>
        <strain evidence="6 7">DSM 5069</strain>
    </source>
</reference>
<organism evidence="6 7">
    <name type="scientific">Pseudothermotoga thermarum DSM 5069</name>
    <dbReference type="NCBI Taxonomy" id="688269"/>
    <lineage>
        <taxon>Bacteria</taxon>
        <taxon>Thermotogati</taxon>
        <taxon>Thermotogota</taxon>
        <taxon>Thermotogae</taxon>
        <taxon>Thermotogales</taxon>
        <taxon>Thermotogaceae</taxon>
        <taxon>Pseudothermotoga</taxon>
    </lineage>
</organism>
<feature type="signal peptide" evidence="4">
    <location>
        <begin position="1"/>
        <end position="20"/>
    </location>
</feature>
<comment type="similarity">
    <text evidence="4">Belongs to the FlgA family.</text>
</comment>
<dbReference type="InterPro" id="IPR013974">
    <property type="entry name" value="SAF"/>
</dbReference>
<dbReference type="EMBL" id="CP002351">
    <property type="protein sequence ID" value="AEH51722.1"/>
    <property type="molecule type" value="Genomic_DNA"/>
</dbReference>
<protein>
    <recommendedName>
        <fullName evidence="4">Flagella basal body P-ring formation protein FlgA</fullName>
    </recommendedName>
</protein>
<feature type="domain" description="SAF" evidence="5">
    <location>
        <begin position="98"/>
        <end position="160"/>
    </location>
</feature>
<dbReference type="GO" id="GO:0044780">
    <property type="term" value="P:bacterial-type flagellum assembly"/>
    <property type="evidence" value="ECO:0007669"/>
    <property type="project" value="InterPro"/>
</dbReference>
<dbReference type="GO" id="GO:0042597">
    <property type="term" value="C:periplasmic space"/>
    <property type="evidence" value="ECO:0007669"/>
    <property type="project" value="UniProtKB-SubCell"/>
</dbReference>
<comment type="subcellular location">
    <subcellularLocation>
        <location evidence="1 4">Periplasm</location>
    </subcellularLocation>
</comment>
<dbReference type="Proteomes" id="UP000006804">
    <property type="component" value="Chromosome"/>
</dbReference>
<dbReference type="Gene3D" id="3.90.1210.10">
    <property type="entry name" value="Antifreeze-like/N-acetylneuraminic acid synthase C-terminal domain"/>
    <property type="match status" value="1"/>
</dbReference>
<evidence type="ECO:0000256" key="4">
    <source>
        <dbReference type="RuleBase" id="RU362063"/>
    </source>
</evidence>
<comment type="function">
    <text evidence="4">Involved in the assembly process of the P-ring formation. It may associate with FlgF on the rod constituting a structure essential for the P-ring assembly or may act as a modulator protein for the P-ring assembly.</text>
</comment>
<evidence type="ECO:0000259" key="5">
    <source>
        <dbReference type="SMART" id="SM00858"/>
    </source>
</evidence>
<dbReference type="CDD" id="cd11614">
    <property type="entry name" value="SAF_CpaB_FlgA_like"/>
    <property type="match status" value="1"/>
</dbReference>
<dbReference type="InterPro" id="IPR039246">
    <property type="entry name" value="Flagellar_FlgA"/>
</dbReference>
<evidence type="ECO:0000256" key="1">
    <source>
        <dbReference type="ARBA" id="ARBA00004418"/>
    </source>
</evidence>
<accession>F7YVQ7</accession>
<dbReference type="Gene3D" id="2.30.30.760">
    <property type="match status" value="1"/>
</dbReference>
<evidence type="ECO:0000313" key="7">
    <source>
        <dbReference type="Proteomes" id="UP000006804"/>
    </source>
</evidence>
<keyword evidence="6" id="KW-0282">Flagellum</keyword>
<proteinExistence type="inferred from homology"/>
<evidence type="ECO:0000313" key="6">
    <source>
        <dbReference type="EMBL" id="AEH51722.1"/>
    </source>
</evidence>
<dbReference type="STRING" id="688269.Theth_1675"/>
<keyword evidence="6" id="KW-0969">Cilium</keyword>
<gene>
    <name evidence="6" type="ORF">Theth_1675</name>
</gene>
<dbReference type="InterPro" id="IPR036732">
    <property type="entry name" value="AFP_Neu5c_C_sf"/>
</dbReference>
<keyword evidence="7" id="KW-1185">Reference proteome</keyword>
<dbReference type="Pfam" id="PF13144">
    <property type="entry name" value="ChapFlgA"/>
    <property type="match status" value="1"/>
</dbReference>
<keyword evidence="3 4" id="KW-0574">Periplasm</keyword>
<evidence type="ECO:0000256" key="2">
    <source>
        <dbReference type="ARBA" id="ARBA00022729"/>
    </source>
</evidence>
<dbReference type="SMART" id="SM00858">
    <property type="entry name" value="SAF"/>
    <property type="match status" value="1"/>
</dbReference>
<dbReference type="eggNOG" id="COG1261">
    <property type="taxonomic scope" value="Bacteria"/>
</dbReference>
<evidence type="ECO:0000256" key="3">
    <source>
        <dbReference type="ARBA" id="ARBA00022764"/>
    </source>
</evidence>
<name>F7YVQ7_9THEM</name>
<keyword evidence="2 4" id="KW-0732">Signal</keyword>
<dbReference type="PANTHER" id="PTHR36307:SF1">
    <property type="entry name" value="FLAGELLA BASAL BODY P-RING FORMATION PROTEIN FLGA"/>
    <property type="match status" value="1"/>
</dbReference>
<sequence length="224" mass="25311" precursor="true">MMRRSSLLALLIFIFCVAFSSQIEDSIKKAVEDYLVSNFGNSIKILSFDINTNLENVDDFEILSHFVNRDDVRILLKLLNNGKILGYCRVNLKVVDYRKVVVARRIIKSGQVIQPEDVKIVELNVFGKRGNFAEKMEDVVGKVSRKMFREDEPIDLFYVVQPPDVKAGEILTAVVQLDGLIVTALVRLMHDAYFGDVVRARNLSTGFLIQGILGTDYKIYVSGS</sequence>
<dbReference type="PANTHER" id="PTHR36307">
    <property type="entry name" value="FLAGELLA BASAL BODY P-RING FORMATION PROTEIN FLGA"/>
    <property type="match status" value="1"/>
</dbReference>
<dbReference type="PATRIC" id="fig|688269.3.peg.1722"/>
<dbReference type="AlphaFoldDB" id="F7YVQ7"/>
<dbReference type="KEGG" id="tta:Theth_1675"/>
<keyword evidence="4" id="KW-1005">Bacterial flagellum biogenesis</keyword>
<dbReference type="InterPro" id="IPR017585">
    <property type="entry name" value="SAF_FlgA"/>
</dbReference>
<keyword evidence="6" id="KW-0966">Cell projection</keyword>
<dbReference type="SUPFAM" id="SSF51269">
    <property type="entry name" value="AFP III-like domain"/>
    <property type="match status" value="1"/>
</dbReference>
<dbReference type="NCBIfam" id="TIGR03170">
    <property type="entry name" value="flgA_cterm"/>
    <property type="match status" value="1"/>
</dbReference>
<dbReference type="HOGENOM" id="CLU_1260550_0_0_0"/>
<feature type="chain" id="PRO_5005130353" description="Flagella basal body P-ring formation protein FlgA" evidence="4">
    <location>
        <begin position="21"/>
        <end position="224"/>
    </location>
</feature>